<dbReference type="KEGG" id="epi:Q3V30_22500"/>
<dbReference type="InterPro" id="IPR048235">
    <property type="entry name" value="DDP1-like"/>
</dbReference>
<keyword evidence="2" id="KW-1185">Reference proteome</keyword>
<name>A0AA50DNN4_9GAMM</name>
<dbReference type="Proteomes" id="UP001228139">
    <property type="component" value="Plasmid unnamed2"/>
</dbReference>
<protein>
    <submittedName>
        <fullName evidence="1">DNA distortion polypeptide 1</fullName>
    </submittedName>
</protein>
<gene>
    <name evidence="1" type="primary">ddp1</name>
    <name evidence="1" type="ORF">Q3V30_22500</name>
</gene>
<dbReference type="EMBL" id="CP132355">
    <property type="protein sequence ID" value="WLS81236.1"/>
    <property type="molecule type" value="Genomic_DNA"/>
</dbReference>
<reference evidence="1 2" key="1">
    <citation type="submission" date="2023-07" db="EMBL/GenBank/DDBJ databases">
        <title>Pathogenic bacteria of pear tree diseases.</title>
        <authorList>
            <person name="Zhang Z."/>
            <person name="He L."/>
            <person name="Huang R."/>
        </authorList>
    </citation>
    <scope>NUCLEOTIDE SEQUENCE [LARGE SCALE GENOMIC DNA]</scope>
    <source>
        <strain evidence="1 2">DE2</strain>
        <plasmid evidence="1 2">unnamed2</plasmid>
    </source>
</reference>
<accession>A0AA50DNN4</accession>
<dbReference type="AlphaFoldDB" id="A0AA50DNN4"/>
<evidence type="ECO:0000313" key="1">
    <source>
        <dbReference type="EMBL" id="WLS81236.1"/>
    </source>
</evidence>
<geneLocation type="plasmid" evidence="1 2">
    <name>unnamed2</name>
</geneLocation>
<dbReference type="NCBIfam" id="NF041451">
    <property type="entry name" value="DDP1"/>
    <property type="match status" value="1"/>
</dbReference>
<proteinExistence type="predicted"/>
<evidence type="ECO:0000313" key="2">
    <source>
        <dbReference type="Proteomes" id="UP001228139"/>
    </source>
</evidence>
<organism evidence="1 2">
    <name type="scientific">Erwinia pyri</name>
    <dbReference type="NCBI Taxonomy" id="3062598"/>
    <lineage>
        <taxon>Bacteria</taxon>
        <taxon>Pseudomonadati</taxon>
        <taxon>Pseudomonadota</taxon>
        <taxon>Gammaproteobacteria</taxon>
        <taxon>Enterobacterales</taxon>
        <taxon>Erwiniaceae</taxon>
        <taxon>Erwinia</taxon>
    </lineage>
</organism>
<keyword evidence="1" id="KW-0614">Plasmid</keyword>
<sequence length="246" mass="28434">MVEDSLLLQPLQTFIFCFLSHAEGQFKGKAVLMRCRIGQTPQNDVCDAIFRHLPVDLQSVLVGGIMKKIQFRLEEKQHDDLMDCLKTIYPDEPGLTAAKGMKLLANALLKSKASDEVKMPVQDDIHFTKTTVYLTVGQRDKIENCAKKHGWTLSRECRYRIQTTLENELDFFDQELLMMNRCRNAIDKIGRNFHYIILNDKSRVLDKDGFYQDAHRLNTEIVSLKNEFENYIILCKGRTVSNKVEV</sequence>